<dbReference type="EMBL" id="QTSX02004336">
    <property type="protein sequence ID" value="KAJ9065589.1"/>
    <property type="molecule type" value="Genomic_DNA"/>
</dbReference>
<gene>
    <name evidence="1" type="ORF">DSO57_1017855</name>
</gene>
<protein>
    <submittedName>
        <fullName evidence="1">Uncharacterized protein</fullName>
    </submittedName>
</protein>
<name>A0ACC2ST70_9FUNG</name>
<proteinExistence type="predicted"/>
<comment type="caution">
    <text evidence="1">The sequence shown here is derived from an EMBL/GenBank/DDBJ whole genome shotgun (WGS) entry which is preliminary data.</text>
</comment>
<organism evidence="1 2">
    <name type="scientific">Entomophthora muscae</name>
    <dbReference type="NCBI Taxonomy" id="34485"/>
    <lineage>
        <taxon>Eukaryota</taxon>
        <taxon>Fungi</taxon>
        <taxon>Fungi incertae sedis</taxon>
        <taxon>Zoopagomycota</taxon>
        <taxon>Entomophthoromycotina</taxon>
        <taxon>Entomophthoromycetes</taxon>
        <taxon>Entomophthorales</taxon>
        <taxon>Entomophthoraceae</taxon>
        <taxon>Entomophthora</taxon>
    </lineage>
</organism>
<accession>A0ACC2ST70</accession>
<evidence type="ECO:0000313" key="2">
    <source>
        <dbReference type="Proteomes" id="UP001165960"/>
    </source>
</evidence>
<sequence>MRIQLFGFLILCNSLAPLVLMASDPTILVLFCEEVAQERAFTDASLAKLQIQVSKLSAPKQDIPPSPPSDDMVDRKQKLWDAIRELHASTCSQERPKEPHQPDPQVAALTAQVVTL</sequence>
<dbReference type="Proteomes" id="UP001165960">
    <property type="component" value="Unassembled WGS sequence"/>
</dbReference>
<evidence type="ECO:0000313" key="1">
    <source>
        <dbReference type="EMBL" id="KAJ9065589.1"/>
    </source>
</evidence>
<reference evidence="1" key="1">
    <citation type="submission" date="2022-04" db="EMBL/GenBank/DDBJ databases">
        <title>Genome of the entomopathogenic fungus Entomophthora muscae.</title>
        <authorList>
            <person name="Elya C."/>
            <person name="Lovett B.R."/>
            <person name="Lee E."/>
            <person name="Macias A.M."/>
            <person name="Hajek A.E."/>
            <person name="De Bivort B.L."/>
            <person name="Kasson M.T."/>
            <person name="De Fine Licht H.H."/>
            <person name="Stajich J.E."/>
        </authorList>
    </citation>
    <scope>NUCLEOTIDE SEQUENCE</scope>
    <source>
        <strain evidence="1">Berkeley</strain>
    </source>
</reference>
<keyword evidence="2" id="KW-1185">Reference proteome</keyword>